<dbReference type="Proteomes" id="UP000789739">
    <property type="component" value="Unassembled WGS sequence"/>
</dbReference>
<organism evidence="1 2">
    <name type="scientific">Paraglomus brasilianum</name>
    <dbReference type="NCBI Taxonomy" id="144538"/>
    <lineage>
        <taxon>Eukaryota</taxon>
        <taxon>Fungi</taxon>
        <taxon>Fungi incertae sedis</taxon>
        <taxon>Mucoromycota</taxon>
        <taxon>Glomeromycotina</taxon>
        <taxon>Glomeromycetes</taxon>
        <taxon>Paraglomerales</taxon>
        <taxon>Paraglomeraceae</taxon>
        <taxon>Paraglomus</taxon>
    </lineage>
</organism>
<gene>
    <name evidence="1" type="ORF">PBRASI_LOCUS8146</name>
</gene>
<dbReference type="AlphaFoldDB" id="A0A9N9GLJ2"/>
<comment type="caution">
    <text evidence="1">The sequence shown here is derived from an EMBL/GenBank/DDBJ whole genome shotgun (WGS) entry which is preliminary data.</text>
</comment>
<proteinExistence type="predicted"/>
<name>A0A9N9GLJ2_9GLOM</name>
<feature type="non-terminal residue" evidence="1">
    <location>
        <position position="322"/>
    </location>
</feature>
<keyword evidence="2" id="KW-1185">Reference proteome</keyword>
<protein>
    <submittedName>
        <fullName evidence="1">6669_t:CDS:1</fullName>
    </submittedName>
</protein>
<evidence type="ECO:0000313" key="2">
    <source>
        <dbReference type="Proteomes" id="UP000789739"/>
    </source>
</evidence>
<sequence>MDIKQAYDDAKKEYEELKLKLKRLDDLRNGKRSYTEMEEIINTAVKKALHEHERSVISISRASRKDYQRLVDFLGLERKTINFAVAMKNASKVKHFRWTQKTERGHANNYIEWLRNNINLPEDCEYYDASATPGLLSTTIDALPFNITGTVYIAVVDKKNIRSGNVAGGLRIGIEVKKSVEASTHSIQAVMELVTANIYSEYPVTIVLTDLAKHWQFFWLEKGMIMDCTFSIAEAKTLLETMIAELGMTTTVDAASRSDFPFTKRCNLRAAIGGSDIEPNSSEIQGIERVLNRPKIDPLDLLPEDDVASMRDVFDVMDENEV</sequence>
<dbReference type="EMBL" id="CAJVPI010001393">
    <property type="protein sequence ID" value="CAG8610625.1"/>
    <property type="molecule type" value="Genomic_DNA"/>
</dbReference>
<dbReference type="OrthoDB" id="2435285at2759"/>
<reference evidence="1" key="1">
    <citation type="submission" date="2021-06" db="EMBL/GenBank/DDBJ databases">
        <authorList>
            <person name="Kallberg Y."/>
            <person name="Tangrot J."/>
            <person name="Rosling A."/>
        </authorList>
    </citation>
    <scope>NUCLEOTIDE SEQUENCE</scope>
    <source>
        <strain evidence="1">BR232B</strain>
    </source>
</reference>
<accession>A0A9N9GLJ2</accession>
<evidence type="ECO:0000313" key="1">
    <source>
        <dbReference type="EMBL" id="CAG8610625.1"/>
    </source>
</evidence>